<dbReference type="SUPFAM" id="SSF102198">
    <property type="entry name" value="Putative cyclase"/>
    <property type="match status" value="1"/>
</dbReference>
<dbReference type="AlphaFoldDB" id="A0A2C8AXD3"/>
<sequence length="241" mass="26952">MNTSNAQELPRAVDLSMLIEPHWRFGPEFGEKELEKPHFTFHSTLLRMAAHAFSHCDAPFHVSPDMETIDEMGLDRFFGPARMVDVSGHGDRAALGEKELREGGAAALQPGEIALIRSDHELRHPTTTPQYWVDSPWITAGEARFLLDCGIKAVGFDFPQDRGIREDYDPDFVPSTDPVEDWACHSVLLTQGVVQIEYLCNLRNVHAENFDLFALPLKIKHSDGGPARVVAIESAGDRHEQ</sequence>
<dbReference type="GO" id="GO:0004061">
    <property type="term" value="F:arylformamidase activity"/>
    <property type="evidence" value="ECO:0007669"/>
    <property type="project" value="InterPro"/>
</dbReference>
<accession>A0A2C8AXD3</accession>
<dbReference type="Pfam" id="PF04199">
    <property type="entry name" value="Cyclase"/>
    <property type="match status" value="1"/>
</dbReference>
<dbReference type="EMBL" id="LT618793">
    <property type="protein sequence ID" value="SCQ74151.1"/>
    <property type="molecule type" value="Genomic_DNA"/>
</dbReference>
<dbReference type="PANTHER" id="PTHR31118:SF12">
    <property type="entry name" value="CYCLASE-LIKE PROTEIN 2"/>
    <property type="match status" value="1"/>
</dbReference>
<dbReference type="GO" id="GO:0019441">
    <property type="term" value="P:L-tryptophan catabolic process to kynurenine"/>
    <property type="evidence" value="ECO:0007669"/>
    <property type="project" value="InterPro"/>
</dbReference>
<protein>
    <submittedName>
        <fullName evidence="1">Arylformamidase</fullName>
    </submittedName>
</protein>
<dbReference type="Gene3D" id="3.50.30.50">
    <property type="entry name" value="Putative cyclase"/>
    <property type="match status" value="1"/>
</dbReference>
<dbReference type="EMBL" id="LT576035">
    <property type="protein sequence ID" value="SBN37781.1"/>
    <property type="molecule type" value="Genomic_DNA"/>
</dbReference>
<dbReference type="PANTHER" id="PTHR31118">
    <property type="entry name" value="CYCLASE-LIKE PROTEIN 2"/>
    <property type="match status" value="1"/>
</dbReference>
<evidence type="ECO:0000313" key="2">
    <source>
        <dbReference type="EMBL" id="SCQ74151.1"/>
    </source>
</evidence>
<gene>
    <name evidence="1" type="ORF">PFR_JS10_138</name>
    <name evidence="2" type="ORF">PFR_JS23_102</name>
</gene>
<dbReference type="OMA" id="LHYRADG"/>
<name>A0A2C8AXD3_9ACTN</name>
<dbReference type="InterPro" id="IPR037175">
    <property type="entry name" value="KFase_sf"/>
</dbReference>
<proteinExistence type="predicted"/>
<reference evidence="1" key="1">
    <citation type="submission" date="2016-05" db="EMBL/GenBank/DDBJ databases">
        <authorList>
            <person name="Lavstsen T."/>
            <person name="Jespersen J.S."/>
        </authorList>
    </citation>
    <scope>NUCLEOTIDE SEQUENCE</scope>
    <source>
        <strain evidence="1">PFRJS10</strain>
    </source>
</reference>
<evidence type="ECO:0000313" key="3">
    <source>
        <dbReference type="Proteomes" id="UP000250080"/>
    </source>
</evidence>
<evidence type="ECO:0000313" key="1">
    <source>
        <dbReference type="EMBL" id="SBN37781.1"/>
    </source>
</evidence>
<reference evidence="2 3" key="2">
    <citation type="submission" date="2016-09" db="EMBL/GenBank/DDBJ databases">
        <authorList>
            <person name="Laine KS P."/>
        </authorList>
    </citation>
    <scope>NUCLEOTIDE SEQUENCE [LARGE SCALE GENOMIC DNA]</scope>
    <source>
        <strain evidence="2">PFRJS-23</strain>
    </source>
</reference>
<dbReference type="RefSeq" id="WP_013162084.1">
    <property type="nucleotide sequence ID" value="NZ_CCYQ01000045.1"/>
</dbReference>
<organism evidence="1">
    <name type="scientific">Propionibacterium freudenreichii</name>
    <dbReference type="NCBI Taxonomy" id="1744"/>
    <lineage>
        <taxon>Bacteria</taxon>
        <taxon>Bacillati</taxon>
        <taxon>Actinomycetota</taxon>
        <taxon>Actinomycetes</taxon>
        <taxon>Propionibacteriales</taxon>
        <taxon>Propionibacteriaceae</taxon>
        <taxon>Propionibacterium</taxon>
    </lineage>
</organism>
<dbReference type="Proteomes" id="UP000250080">
    <property type="component" value="Chromosome I"/>
</dbReference>
<dbReference type="InterPro" id="IPR007325">
    <property type="entry name" value="KFase/CYL"/>
</dbReference>